<organism evidence="3 4">
    <name type="scientific">Stentor coeruleus</name>
    <dbReference type="NCBI Taxonomy" id="5963"/>
    <lineage>
        <taxon>Eukaryota</taxon>
        <taxon>Sar</taxon>
        <taxon>Alveolata</taxon>
        <taxon>Ciliophora</taxon>
        <taxon>Postciliodesmatophora</taxon>
        <taxon>Heterotrichea</taxon>
        <taxon>Heterotrichida</taxon>
        <taxon>Stentoridae</taxon>
        <taxon>Stentor</taxon>
    </lineage>
</organism>
<dbReference type="GO" id="GO:0016787">
    <property type="term" value="F:hydrolase activity"/>
    <property type="evidence" value="ECO:0007669"/>
    <property type="project" value="UniProtKB-KW"/>
</dbReference>
<protein>
    <recommendedName>
        <fullName evidence="5">Calcineurin-like phosphoesterase domain-containing protein</fullName>
    </recommendedName>
</protein>
<reference evidence="3 4" key="1">
    <citation type="submission" date="2016-11" db="EMBL/GenBank/DDBJ databases">
        <title>The macronuclear genome of Stentor coeruleus: a giant cell with tiny introns.</title>
        <authorList>
            <person name="Slabodnick M."/>
            <person name="Ruby J.G."/>
            <person name="Reiff S.B."/>
            <person name="Swart E.C."/>
            <person name="Gosai S."/>
            <person name="Prabakaran S."/>
            <person name="Witkowska E."/>
            <person name="Larue G.E."/>
            <person name="Fisher S."/>
            <person name="Freeman R.M."/>
            <person name="Gunawardena J."/>
            <person name="Chu W."/>
            <person name="Stover N.A."/>
            <person name="Gregory B.D."/>
            <person name="Nowacki M."/>
            <person name="Derisi J."/>
            <person name="Roy S.W."/>
            <person name="Marshall W.F."/>
            <person name="Sood P."/>
        </authorList>
    </citation>
    <scope>NUCLEOTIDE SEQUENCE [LARGE SCALE GENOMIC DNA]</scope>
    <source>
        <strain evidence="3">WM001</strain>
    </source>
</reference>
<proteinExistence type="predicted"/>
<accession>A0A1R2ARZ9</accession>
<evidence type="ECO:0000256" key="2">
    <source>
        <dbReference type="ARBA" id="ARBA00022801"/>
    </source>
</evidence>
<dbReference type="Gene3D" id="3.60.21.10">
    <property type="match status" value="1"/>
</dbReference>
<keyword evidence="2" id="KW-0378">Hydrolase</keyword>
<dbReference type="PANTHER" id="PTHR10161">
    <property type="entry name" value="TARTRATE-RESISTANT ACID PHOSPHATASE TYPE 5"/>
    <property type="match status" value="1"/>
</dbReference>
<keyword evidence="4" id="KW-1185">Reference proteome</keyword>
<name>A0A1R2ARZ9_9CILI</name>
<sequence>MWNMPNKYYNLTFDIGQGKKAIMIFLDSCILDKNTEESFLEQEKWLKIVLENHENDLNVVWKMVVVNIPIWSAGMIQGDNEELKKNIYPILYEYKVDVVFVGKGNLMQHFVSRYENGKAQEYKILPEGNYQCNNDIFDLYGQASDWIQGQGLHEVLQGAGGRDLEFTCWNKTTSMADLVFSLNKYGFSEVYIDTEKLQVNYFVLGQTQAIYSARIFKFYY</sequence>
<dbReference type="InterPro" id="IPR029052">
    <property type="entry name" value="Metallo-depent_PP-like"/>
</dbReference>
<keyword evidence="1" id="KW-0732">Signal</keyword>
<dbReference type="InterPro" id="IPR051558">
    <property type="entry name" value="Metallophosphoesterase_PAP"/>
</dbReference>
<dbReference type="EMBL" id="MPUH01001533">
    <property type="protein sequence ID" value="OMJ67266.1"/>
    <property type="molecule type" value="Genomic_DNA"/>
</dbReference>
<gene>
    <name evidence="3" type="ORF">SteCoe_35624</name>
</gene>
<dbReference type="Proteomes" id="UP000187209">
    <property type="component" value="Unassembled WGS sequence"/>
</dbReference>
<evidence type="ECO:0000313" key="3">
    <source>
        <dbReference type="EMBL" id="OMJ67266.1"/>
    </source>
</evidence>
<dbReference type="PANTHER" id="PTHR10161:SF14">
    <property type="entry name" value="TARTRATE-RESISTANT ACID PHOSPHATASE TYPE 5"/>
    <property type="match status" value="1"/>
</dbReference>
<dbReference type="AlphaFoldDB" id="A0A1R2ARZ9"/>
<dbReference type="OrthoDB" id="411211at2759"/>
<evidence type="ECO:0008006" key="5">
    <source>
        <dbReference type="Google" id="ProtNLM"/>
    </source>
</evidence>
<dbReference type="SUPFAM" id="SSF56300">
    <property type="entry name" value="Metallo-dependent phosphatases"/>
    <property type="match status" value="1"/>
</dbReference>
<evidence type="ECO:0000256" key="1">
    <source>
        <dbReference type="ARBA" id="ARBA00022729"/>
    </source>
</evidence>
<comment type="caution">
    <text evidence="3">The sequence shown here is derived from an EMBL/GenBank/DDBJ whole genome shotgun (WGS) entry which is preliminary data.</text>
</comment>
<evidence type="ECO:0000313" key="4">
    <source>
        <dbReference type="Proteomes" id="UP000187209"/>
    </source>
</evidence>